<dbReference type="Gene3D" id="3.30.565.10">
    <property type="entry name" value="Histidine kinase-like ATPase, C-terminal domain"/>
    <property type="match status" value="1"/>
</dbReference>
<dbReference type="SUPFAM" id="SSF55874">
    <property type="entry name" value="ATPase domain of HSP90 chaperone/DNA topoisomerase II/histidine kinase"/>
    <property type="match status" value="1"/>
</dbReference>
<accession>A0A402D641</accession>
<evidence type="ECO:0000259" key="1">
    <source>
        <dbReference type="Pfam" id="PF13581"/>
    </source>
</evidence>
<evidence type="ECO:0000313" key="3">
    <source>
        <dbReference type="Proteomes" id="UP000287394"/>
    </source>
</evidence>
<dbReference type="KEGG" id="ccot:CCAX7_35480"/>
<sequence>MPRSADVLSYMDRMGFFRRMVEEGVACSSRSFTEWSHSRNSPALLELTRIQADDEISVIISTILDRMQQILESQLGYSTRVISDLATALTEACRNVVDHSSGTGVAAVQTYVRSGTREVRISVSDCGDGIRSTLVEQYPELARAGDAEAIVMALRKRRSRFRDHDRGLGLYRIKQIVREHSGVLHIRSGEASIAVSASPAARSVSYFPGTHLHIILPAGDG</sequence>
<gene>
    <name evidence="2" type="ORF">CCAX7_35480</name>
</gene>
<organism evidence="2 3">
    <name type="scientific">Capsulimonas corticalis</name>
    <dbReference type="NCBI Taxonomy" id="2219043"/>
    <lineage>
        <taxon>Bacteria</taxon>
        <taxon>Bacillati</taxon>
        <taxon>Armatimonadota</taxon>
        <taxon>Armatimonadia</taxon>
        <taxon>Capsulimonadales</taxon>
        <taxon>Capsulimonadaceae</taxon>
        <taxon>Capsulimonas</taxon>
    </lineage>
</organism>
<dbReference type="EMBL" id="AP025739">
    <property type="protein sequence ID" value="BDI31497.1"/>
    <property type="molecule type" value="Genomic_DNA"/>
</dbReference>
<reference evidence="2 3" key="1">
    <citation type="journal article" date="2019" name="Int. J. Syst. Evol. Microbiol.">
        <title>Capsulimonas corticalis gen. nov., sp. nov., an aerobic capsulated bacterium, of a novel bacterial order, Capsulimonadales ord. nov., of the class Armatimonadia of the phylum Armatimonadetes.</title>
        <authorList>
            <person name="Li J."/>
            <person name="Kudo C."/>
            <person name="Tonouchi A."/>
        </authorList>
    </citation>
    <scope>NUCLEOTIDE SEQUENCE [LARGE SCALE GENOMIC DNA]</scope>
    <source>
        <strain evidence="2 3">AX-7</strain>
    </source>
</reference>
<dbReference type="Pfam" id="PF13581">
    <property type="entry name" value="HATPase_c_2"/>
    <property type="match status" value="1"/>
</dbReference>
<dbReference type="AlphaFoldDB" id="A0A402D641"/>
<feature type="domain" description="Histidine kinase/HSP90-like ATPase" evidence="1">
    <location>
        <begin position="62"/>
        <end position="180"/>
    </location>
</feature>
<dbReference type="InterPro" id="IPR003594">
    <property type="entry name" value="HATPase_dom"/>
</dbReference>
<keyword evidence="3" id="KW-1185">Reference proteome</keyword>
<protein>
    <recommendedName>
        <fullName evidence="1">Histidine kinase/HSP90-like ATPase domain-containing protein</fullName>
    </recommendedName>
</protein>
<name>A0A402D641_9BACT</name>
<proteinExistence type="predicted"/>
<dbReference type="Proteomes" id="UP000287394">
    <property type="component" value="Chromosome"/>
</dbReference>
<dbReference type="InterPro" id="IPR036890">
    <property type="entry name" value="HATPase_C_sf"/>
</dbReference>
<evidence type="ECO:0000313" key="2">
    <source>
        <dbReference type="EMBL" id="BDI31497.1"/>
    </source>
</evidence>